<dbReference type="PRINTS" id="PR00059">
    <property type="entry name" value="RIBOSOMALL6"/>
</dbReference>
<dbReference type="FunFam" id="3.90.930.12:FF:000001">
    <property type="entry name" value="50S ribosomal protein L6"/>
    <property type="match status" value="1"/>
</dbReference>
<proteinExistence type="inferred from homology"/>
<dbReference type="FunFam" id="3.90.930.12:FF:000002">
    <property type="entry name" value="50S ribosomal protein L6"/>
    <property type="match status" value="1"/>
</dbReference>
<dbReference type="SUPFAM" id="SSF56053">
    <property type="entry name" value="Ribosomal protein L6"/>
    <property type="match status" value="2"/>
</dbReference>
<dbReference type="NCBIfam" id="TIGR03654">
    <property type="entry name" value="L6_bact"/>
    <property type="match status" value="1"/>
</dbReference>
<evidence type="ECO:0000313" key="11">
    <source>
        <dbReference type="Proteomes" id="UP000250086"/>
    </source>
</evidence>
<dbReference type="InterPro" id="IPR036789">
    <property type="entry name" value="Ribosomal_uL6-like_a/b-dom_sf"/>
</dbReference>
<evidence type="ECO:0000256" key="4">
    <source>
        <dbReference type="ARBA" id="ARBA00022980"/>
    </source>
</evidence>
<comment type="function">
    <text evidence="6 8">This protein binds to the 23S rRNA, and is important in its secondary structure. It is located near the subunit interface in the base of the L7/L12 stalk, and near the tRNA binding site of the peptidyltransferase center.</text>
</comment>
<dbReference type="InterPro" id="IPR019906">
    <property type="entry name" value="Ribosomal_uL6_bac-type"/>
</dbReference>
<dbReference type="HAMAP" id="MF_01365_B">
    <property type="entry name" value="Ribosomal_uL6_B"/>
    <property type="match status" value="1"/>
</dbReference>
<evidence type="ECO:0000259" key="9">
    <source>
        <dbReference type="Pfam" id="PF00347"/>
    </source>
</evidence>
<dbReference type="Gene3D" id="3.90.930.12">
    <property type="entry name" value="Ribosomal protein L6, alpha-beta domain"/>
    <property type="match status" value="2"/>
</dbReference>
<sequence length="177" mass="19310">MSRIAKEPVIVPQGVEVSIDGQKLTIKSKKGQMTLNVHPSVKVNFADNALTVEQVGETKESNMQAGTTRALMHNMVVGLDKGFEKKLQLVGVGFRAQAKGNVLSLALGFSHPVEHALPEGITCETPSQTEIILKGFDKALLGQVAADIRSYREPEPYKGKGIRYSDEVVRIKEAKKK</sequence>
<dbReference type="GO" id="GO:0003735">
    <property type="term" value="F:structural constituent of ribosome"/>
    <property type="evidence" value="ECO:0007669"/>
    <property type="project" value="UniProtKB-UniRule"/>
</dbReference>
<dbReference type="RefSeq" id="WP_113743478.1">
    <property type="nucleotide sequence ID" value="NZ_UAPU01000007.1"/>
</dbReference>
<dbReference type="OrthoDB" id="9805007at2"/>
<dbReference type="GO" id="GO:0002181">
    <property type="term" value="P:cytoplasmic translation"/>
    <property type="evidence" value="ECO:0007669"/>
    <property type="project" value="TreeGrafter"/>
</dbReference>
<dbReference type="PROSITE" id="PS00525">
    <property type="entry name" value="RIBOSOMAL_L6_1"/>
    <property type="match status" value="1"/>
</dbReference>
<comment type="similarity">
    <text evidence="1 6 7">Belongs to the universal ribosomal protein uL6 family.</text>
</comment>
<accession>A0A2X0V852</accession>
<evidence type="ECO:0000256" key="2">
    <source>
        <dbReference type="ARBA" id="ARBA00022730"/>
    </source>
</evidence>
<dbReference type="PIRSF" id="PIRSF002162">
    <property type="entry name" value="Ribosomal_L6"/>
    <property type="match status" value="1"/>
</dbReference>
<evidence type="ECO:0000256" key="3">
    <source>
        <dbReference type="ARBA" id="ARBA00022884"/>
    </source>
</evidence>
<dbReference type="GO" id="GO:0019843">
    <property type="term" value="F:rRNA binding"/>
    <property type="evidence" value="ECO:0007669"/>
    <property type="project" value="UniProtKB-UniRule"/>
</dbReference>
<organism evidence="10 11">
    <name type="scientific">Anaerobiospirillum thomasii</name>
    <dbReference type="NCBI Taxonomy" id="179995"/>
    <lineage>
        <taxon>Bacteria</taxon>
        <taxon>Pseudomonadati</taxon>
        <taxon>Pseudomonadota</taxon>
        <taxon>Gammaproteobacteria</taxon>
        <taxon>Aeromonadales</taxon>
        <taxon>Succinivibrionaceae</taxon>
        <taxon>Anaerobiospirillum</taxon>
    </lineage>
</organism>
<feature type="domain" description="Large ribosomal subunit protein uL6 alpha-beta" evidence="9">
    <location>
        <begin position="90"/>
        <end position="164"/>
    </location>
</feature>
<keyword evidence="11" id="KW-1185">Reference proteome</keyword>
<dbReference type="InterPro" id="IPR000702">
    <property type="entry name" value="Ribosomal_uL6-like"/>
</dbReference>
<evidence type="ECO:0000256" key="8">
    <source>
        <dbReference type="RuleBase" id="RU003870"/>
    </source>
</evidence>
<keyword evidence="2 6" id="KW-0699">rRNA-binding</keyword>
<dbReference type="AlphaFoldDB" id="A0A2X0V852"/>
<evidence type="ECO:0000256" key="1">
    <source>
        <dbReference type="ARBA" id="ARBA00009356"/>
    </source>
</evidence>
<dbReference type="InterPro" id="IPR002358">
    <property type="entry name" value="Ribosomal_uL6_CS"/>
</dbReference>
<name>A0A2X0V852_9GAMM</name>
<dbReference type="PANTHER" id="PTHR11655:SF14">
    <property type="entry name" value="LARGE RIBOSOMAL SUBUNIT PROTEIN UL6M"/>
    <property type="match status" value="1"/>
</dbReference>
<keyword evidence="3 6" id="KW-0694">RNA-binding</keyword>
<evidence type="ECO:0000256" key="5">
    <source>
        <dbReference type="ARBA" id="ARBA00023274"/>
    </source>
</evidence>
<dbReference type="InterPro" id="IPR020040">
    <property type="entry name" value="Ribosomal_uL6_a/b-dom"/>
</dbReference>
<keyword evidence="5 6" id="KW-0687">Ribonucleoprotein</keyword>
<evidence type="ECO:0000256" key="6">
    <source>
        <dbReference type="HAMAP-Rule" id="MF_01365"/>
    </source>
</evidence>
<dbReference type="EMBL" id="UAPV01000001">
    <property type="protein sequence ID" value="SPT69296.1"/>
    <property type="molecule type" value="Genomic_DNA"/>
</dbReference>
<evidence type="ECO:0000256" key="7">
    <source>
        <dbReference type="RuleBase" id="RU003869"/>
    </source>
</evidence>
<dbReference type="PANTHER" id="PTHR11655">
    <property type="entry name" value="60S/50S RIBOSOMAL PROTEIN L6/L9"/>
    <property type="match status" value="1"/>
</dbReference>
<gene>
    <name evidence="6 10" type="primary">rplF</name>
    <name evidence="10" type="ORF">NCTC13093_00662</name>
</gene>
<evidence type="ECO:0000313" key="10">
    <source>
        <dbReference type="EMBL" id="SPT69296.1"/>
    </source>
</evidence>
<dbReference type="Pfam" id="PF00347">
    <property type="entry name" value="Ribosomal_L6"/>
    <property type="match status" value="2"/>
</dbReference>
<comment type="subunit">
    <text evidence="6">Part of the 50S ribosomal subunit.</text>
</comment>
<reference evidence="10 11" key="1">
    <citation type="submission" date="2018-06" db="EMBL/GenBank/DDBJ databases">
        <authorList>
            <consortium name="Pathogen Informatics"/>
            <person name="Doyle S."/>
        </authorList>
    </citation>
    <scope>NUCLEOTIDE SEQUENCE [LARGE SCALE GENOMIC DNA]</scope>
    <source>
        <strain evidence="10 11">NCTC13093</strain>
    </source>
</reference>
<dbReference type="Proteomes" id="UP000250086">
    <property type="component" value="Unassembled WGS sequence"/>
</dbReference>
<protein>
    <recommendedName>
        <fullName evidence="6">Large ribosomal subunit protein uL6</fullName>
    </recommendedName>
</protein>
<feature type="domain" description="Large ribosomal subunit protein uL6 alpha-beta" evidence="9">
    <location>
        <begin position="11"/>
        <end position="81"/>
    </location>
</feature>
<keyword evidence="4 6" id="KW-0689">Ribosomal protein</keyword>
<dbReference type="GO" id="GO:0022625">
    <property type="term" value="C:cytosolic large ribosomal subunit"/>
    <property type="evidence" value="ECO:0007669"/>
    <property type="project" value="UniProtKB-UniRule"/>
</dbReference>